<reference evidence="7 8" key="1">
    <citation type="submission" date="2024-03" db="EMBL/GenBank/DDBJ databases">
        <title>Draft genome sequence of Pseudonocardia nematodicida JCM 31783.</title>
        <authorList>
            <person name="Butdee W."/>
            <person name="Duangmal K."/>
        </authorList>
    </citation>
    <scope>NUCLEOTIDE SEQUENCE [LARGE SCALE GENOMIC DNA]</scope>
    <source>
        <strain evidence="7 8">JCM 31783</strain>
    </source>
</reference>
<feature type="region of interest" description="Disordered" evidence="6">
    <location>
        <begin position="1"/>
        <end position="23"/>
    </location>
</feature>
<keyword evidence="4" id="KW-0699">rRNA-binding</keyword>
<dbReference type="PRINTS" id="PR00974">
    <property type="entry name" value="RIBOSOMALS18"/>
</dbReference>
<dbReference type="RefSeq" id="WP_349297591.1">
    <property type="nucleotide sequence ID" value="NZ_JBEDNQ010000003.1"/>
</dbReference>
<comment type="subunit">
    <text evidence="4">Part of the 30S ribosomal subunit. Forms a tight heterodimer with protein bS6.</text>
</comment>
<feature type="compositionally biased region" description="Basic residues" evidence="6">
    <location>
        <begin position="1"/>
        <end position="16"/>
    </location>
</feature>
<comment type="similarity">
    <text evidence="1 4 5">Belongs to the bacterial ribosomal protein bS18 family.</text>
</comment>
<dbReference type="GO" id="GO:0005840">
    <property type="term" value="C:ribosome"/>
    <property type="evidence" value="ECO:0007669"/>
    <property type="project" value="UniProtKB-KW"/>
</dbReference>
<keyword evidence="8" id="KW-1185">Reference proteome</keyword>
<evidence type="ECO:0000256" key="3">
    <source>
        <dbReference type="ARBA" id="ARBA00023274"/>
    </source>
</evidence>
<keyword evidence="2 4" id="KW-0689">Ribosomal protein</keyword>
<comment type="function">
    <text evidence="4">Binds as a heterodimer with protein bS6 to the central domain of the 16S rRNA, where it helps stabilize the platform of the 30S subunit.</text>
</comment>
<evidence type="ECO:0000256" key="1">
    <source>
        <dbReference type="ARBA" id="ARBA00005589"/>
    </source>
</evidence>
<dbReference type="Proteomes" id="UP001494902">
    <property type="component" value="Unassembled WGS sequence"/>
</dbReference>
<keyword evidence="4" id="KW-0694">RNA-binding</keyword>
<evidence type="ECO:0000313" key="8">
    <source>
        <dbReference type="Proteomes" id="UP001494902"/>
    </source>
</evidence>
<gene>
    <name evidence="4 7" type="primary">rpsR</name>
    <name evidence="7" type="ORF">WIS52_08510</name>
</gene>
<dbReference type="NCBIfam" id="TIGR00165">
    <property type="entry name" value="S18"/>
    <property type="match status" value="1"/>
</dbReference>
<dbReference type="PANTHER" id="PTHR13479:SF40">
    <property type="entry name" value="SMALL RIBOSOMAL SUBUNIT PROTEIN BS18M"/>
    <property type="match status" value="1"/>
</dbReference>
<dbReference type="HAMAP" id="MF_00270">
    <property type="entry name" value="Ribosomal_bS18"/>
    <property type="match status" value="1"/>
</dbReference>
<evidence type="ECO:0000256" key="2">
    <source>
        <dbReference type="ARBA" id="ARBA00022980"/>
    </source>
</evidence>
<dbReference type="Gene3D" id="4.10.640.10">
    <property type="entry name" value="Ribosomal protein S18"/>
    <property type="match status" value="1"/>
</dbReference>
<dbReference type="InterPro" id="IPR001648">
    <property type="entry name" value="Ribosomal_bS18"/>
</dbReference>
<proteinExistence type="inferred from homology"/>
<dbReference type="EMBL" id="JBEDNQ010000003">
    <property type="protein sequence ID" value="MEQ3550510.1"/>
    <property type="molecule type" value="Genomic_DNA"/>
</dbReference>
<name>A0ABV1K7P9_9PSEU</name>
<dbReference type="Pfam" id="PF01084">
    <property type="entry name" value="Ribosomal_S18"/>
    <property type="match status" value="1"/>
</dbReference>
<dbReference type="SUPFAM" id="SSF46911">
    <property type="entry name" value="Ribosomal protein S18"/>
    <property type="match status" value="1"/>
</dbReference>
<evidence type="ECO:0000256" key="4">
    <source>
        <dbReference type="HAMAP-Rule" id="MF_00270"/>
    </source>
</evidence>
<sequence length="80" mass="9103">MARHGKPIKPARRKPNPLHARGVDRVDWKDTALLRTFVSDRGKIRSRRVTGLTGQQQRQVAVAIRNAREMALLPYPHAGR</sequence>
<comment type="caution">
    <text evidence="7">The sequence shown here is derived from an EMBL/GenBank/DDBJ whole genome shotgun (WGS) entry which is preliminary data.</text>
</comment>
<dbReference type="InterPro" id="IPR036870">
    <property type="entry name" value="Ribosomal_bS18_sf"/>
</dbReference>
<protein>
    <recommendedName>
        <fullName evidence="4">Small ribosomal subunit protein bS18</fullName>
    </recommendedName>
</protein>
<accession>A0ABV1K7P9</accession>
<evidence type="ECO:0000313" key="7">
    <source>
        <dbReference type="EMBL" id="MEQ3550510.1"/>
    </source>
</evidence>
<dbReference type="PANTHER" id="PTHR13479">
    <property type="entry name" value="30S RIBOSOMAL PROTEIN S18"/>
    <property type="match status" value="1"/>
</dbReference>
<evidence type="ECO:0000256" key="5">
    <source>
        <dbReference type="RuleBase" id="RU003910"/>
    </source>
</evidence>
<organism evidence="7 8">
    <name type="scientific">Pseudonocardia nematodicida</name>
    <dbReference type="NCBI Taxonomy" id="1206997"/>
    <lineage>
        <taxon>Bacteria</taxon>
        <taxon>Bacillati</taxon>
        <taxon>Actinomycetota</taxon>
        <taxon>Actinomycetes</taxon>
        <taxon>Pseudonocardiales</taxon>
        <taxon>Pseudonocardiaceae</taxon>
        <taxon>Pseudonocardia</taxon>
    </lineage>
</organism>
<keyword evidence="3 4" id="KW-0687">Ribonucleoprotein</keyword>
<evidence type="ECO:0000256" key="6">
    <source>
        <dbReference type="SAM" id="MobiDB-lite"/>
    </source>
</evidence>